<protein>
    <recommendedName>
        <fullName evidence="7">FAD-binding FR-type domain-containing protein</fullName>
    </recommendedName>
</protein>
<feature type="transmembrane region" description="Helical" evidence="6">
    <location>
        <begin position="206"/>
        <end position="232"/>
    </location>
</feature>
<dbReference type="InterPro" id="IPR039261">
    <property type="entry name" value="FNR_nucleotide-bd"/>
</dbReference>
<dbReference type="SFLD" id="SFLDS00052">
    <property type="entry name" value="Ferric_Reductase_Domain"/>
    <property type="match status" value="1"/>
</dbReference>
<accession>A0A9R1UET7</accession>
<feature type="transmembrane region" description="Helical" evidence="6">
    <location>
        <begin position="125"/>
        <end position="147"/>
    </location>
</feature>
<evidence type="ECO:0000313" key="9">
    <source>
        <dbReference type="Proteomes" id="UP000235145"/>
    </source>
</evidence>
<evidence type="ECO:0000256" key="3">
    <source>
        <dbReference type="ARBA" id="ARBA00022989"/>
    </source>
</evidence>
<feature type="transmembrane region" description="Helical" evidence="6">
    <location>
        <begin position="69"/>
        <end position="89"/>
    </location>
</feature>
<keyword evidence="3 6" id="KW-1133">Transmembrane helix</keyword>
<feature type="transmembrane region" description="Helical" evidence="6">
    <location>
        <begin position="167"/>
        <end position="186"/>
    </location>
</feature>
<comment type="subcellular location">
    <subcellularLocation>
        <location evidence="1">Membrane</location>
        <topology evidence="1">Multi-pass membrane protein</topology>
    </subcellularLocation>
</comment>
<feature type="domain" description="FAD-binding FR-type" evidence="7">
    <location>
        <begin position="320"/>
        <end position="425"/>
    </location>
</feature>
<comment type="caution">
    <text evidence="8">The sequence shown here is derived from an EMBL/GenBank/DDBJ whole genome shotgun (WGS) entry which is preliminary data.</text>
</comment>
<keyword evidence="5 6" id="KW-0472">Membrane</keyword>
<dbReference type="GO" id="GO:0000293">
    <property type="term" value="F:ferric-chelate reductase activity"/>
    <property type="evidence" value="ECO:0000318"/>
    <property type="project" value="GO_Central"/>
</dbReference>
<dbReference type="GO" id="GO:0005886">
    <property type="term" value="C:plasma membrane"/>
    <property type="evidence" value="ECO:0000318"/>
    <property type="project" value="GO_Central"/>
</dbReference>
<dbReference type="CDD" id="cd06186">
    <property type="entry name" value="NOX_Duox_like_FAD_NADP"/>
    <property type="match status" value="1"/>
</dbReference>
<feature type="transmembrane region" description="Helical" evidence="6">
    <location>
        <begin position="283"/>
        <end position="311"/>
    </location>
</feature>
<feature type="transmembrane region" description="Helical" evidence="6">
    <location>
        <begin position="537"/>
        <end position="563"/>
    </location>
</feature>
<feature type="transmembrane region" description="Helical" evidence="6">
    <location>
        <begin position="244"/>
        <end position="263"/>
    </location>
</feature>
<sequence length="708" mass="80809">METNIQFLDHTRTNKMIQLTIKVMVITIFLGYIMIWVMMPTNTFWLHWLPRIHSATNSSYFGQQQGGNILIYTTPILLIAIMSCIYLHLQNKVSHHQSTPNNLWGQLAIVRGPLGIISWTEVSFLIMFVALLVWSFSAYLHAMFANITTQSASKMGEKVWEVKLDSIGLMLGLIGNICLSLLFFPVTRGSLVLRLLGLTSESTIKYHIWIGNLTMMFFIAHGLCYIVFWGTTHQISQMMKWEKIGISNVAGEVGLFIGIVIWLTSVSRIRRNIFELFFYTHHLYILFVVFFILHVGFSYIWISLPGFYLFLIDRILRLLQSQQKVRLVSARVLPCQVVELNFSKTRGLKYNPTSLIFVNVPSISKLQWHPFTVTSCSDFDDEKLSVVIKSKGSWSQKLYEKLSMPSPMDHLQVSVEGPYGPVSTNFQQYDKLVMFSGGSGITPFISIIRELLHMENNTPQILLIPSFKKSEDLAMLQLILPVSPTTLDISRLKLQICPYVTQEIGHTTEEQHLHKTIWFKSNPLDAPISPILGQNNWIWLGMIIVFSFIISLVFIALFTRFYIYPIDKGTNMIYSYSVRSVCSMVFICTAISVTVSIAFLWNKRRNLKEMGQIQMTDLPSPLASPGLSSWCYNEDREMESLSYESLIGASTNVNYGERPDFKKILTECEGSRIGVLVSGPKMMRDDVAAICSSELSKKIVFQSISFTW</sequence>
<evidence type="ECO:0000313" key="8">
    <source>
        <dbReference type="EMBL" id="KAJ0185833.1"/>
    </source>
</evidence>
<evidence type="ECO:0000256" key="5">
    <source>
        <dbReference type="ARBA" id="ARBA00023136"/>
    </source>
</evidence>
<evidence type="ECO:0000256" key="6">
    <source>
        <dbReference type="SAM" id="Phobius"/>
    </source>
</evidence>
<keyword evidence="2 6" id="KW-0812">Transmembrane</keyword>
<dbReference type="InterPro" id="IPR017927">
    <property type="entry name" value="FAD-bd_FR_type"/>
</dbReference>
<dbReference type="PANTHER" id="PTHR11972">
    <property type="entry name" value="NADPH OXIDASE"/>
    <property type="match status" value="1"/>
</dbReference>
<dbReference type="InterPro" id="IPR013130">
    <property type="entry name" value="Fe3_Rdtase_TM_dom"/>
</dbReference>
<evidence type="ECO:0000259" key="7">
    <source>
        <dbReference type="PROSITE" id="PS51384"/>
    </source>
</evidence>
<reference evidence="8 9" key="1">
    <citation type="journal article" date="2017" name="Nat. Commun.">
        <title>Genome assembly with in vitro proximity ligation data and whole-genome triplication in lettuce.</title>
        <authorList>
            <person name="Reyes-Chin-Wo S."/>
            <person name="Wang Z."/>
            <person name="Yang X."/>
            <person name="Kozik A."/>
            <person name="Arikit S."/>
            <person name="Song C."/>
            <person name="Xia L."/>
            <person name="Froenicke L."/>
            <person name="Lavelle D.O."/>
            <person name="Truco M.J."/>
            <person name="Xia R."/>
            <person name="Zhu S."/>
            <person name="Xu C."/>
            <person name="Xu H."/>
            <person name="Xu X."/>
            <person name="Cox K."/>
            <person name="Korf I."/>
            <person name="Meyers B.C."/>
            <person name="Michelmore R.W."/>
        </authorList>
    </citation>
    <scope>NUCLEOTIDE SEQUENCE [LARGE SCALE GENOMIC DNA]</scope>
    <source>
        <strain evidence="9">cv. Salinas</strain>
        <tissue evidence="8">Seedlings</tissue>
    </source>
</reference>
<name>A0A9R1UET7_LACSA</name>
<dbReference type="AlphaFoldDB" id="A0A9R1UET7"/>
<organism evidence="8 9">
    <name type="scientific">Lactuca sativa</name>
    <name type="common">Garden lettuce</name>
    <dbReference type="NCBI Taxonomy" id="4236"/>
    <lineage>
        <taxon>Eukaryota</taxon>
        <taxon>Viridiplantae</taxon>
        <taxon>Streptophyta</taxon>
        <taxon>Embryophyta</taxon>
        <taxon>Tracheophyta</taxon>
        <taxon>Spermatophyta</taxon>
        <taxon>Magnoliopsida</taxon>
        <taxon>eudicotyledons</taxon>
        <taxon>Gunneridae</taxon>
        <taxon>Pentapetalae</taxon>
        <taxon>asterids</taxon>
        <taxon>campanulids</taxon>
        <taxon>Asterales</taxon>
        <taxon>Asteraceae</taxon>
        <taxon>Cichorioideae</taxon>
        <taxon>Cichorieae</taxon>
        <taxon>Lactucinae</taxon>
        <taxon>Lactuca</taxon>
    </lineage>
</organism>
<evidence type="ECO:0000256" key="1">
    <source>
        <dbReference type="ARBA" id="ARBA00004141"/>
    </source>
</evidence>
<dbReference type="InterPro" id="IPR050369">
    <property type="entry name" value="RBOH/FRE"/>
</dbReference>
<gene>
    <name evidence="8" type="ORF">LSAT_V11C900479590</name>
</gene>
<keyword evidence="4" id="KW-0560">Oxidoreductase</keyword>
<feature type="transmembrane region" description="Helical" evidence="6">
    <location>
        <begin position="583"/>
        <end position="601"/>
    </location>
</feature>
<evidence type="ECO:0000256" key="4">
    <source>
        <dbReference type="ARBA" id="ARBA00023002"/>
    </source>
</evidence>
<dbReference type="SFLD" id="SFLDG01168">
    <property type="entry name" value="Ferric_reductase_subgroup_(FRE"/>
    <property type="match status" value="1"/>
</dbReference>
<evidence type="ECO:0000256" key="2">
    <source>
        <dbReference type="ARBA" id="ARBA00022692"/>
    </source>
</evidence>
<dbReference type="Proteomes" id="UP000235145">
    <property type="component" value="Unassembled WGS sequence"/>
</dbReference>
<dbReference type="InterPro" id="IPR013112">
    <property type="entry name" value="FAD-bd_8"/>
</dbReference>
<dbReference type="Pfam" id="PF08022">
    <property type="entry name" value="FAD_binding_8"/>
    <property type="match status" value="1"/>
</dbReference>
<dbReference type="InterPro" id="IPR013121">
    <property type="entry name" value="Fe_red_NAD-bd_6"/>
</dbReference>
<dbReference type="SUPFAM" id="SSF52343">
    <property type="entry name" value="Ferredoxin reductase-like, C-terminal NADP-linked domain"/>
    <property type="match status" value="1"/>
</dbReference>
<dbReference type="Gene3D" id="3.40.50.80">
    <property type="entry name" value="Nucleotide-binding domain of ferredoxin-NADP reductase (FNR) module"/>
    <property type="match status" value="2"/>
</dbReference>
<dbReference type="EMBL" id="NBSK02000009">
    <property type="protein sequence ID" value="KAJ0185833.1"/>
    <property type="molecule type" value="Genomic_DNA"/>
</dbReference>
<dbReference type="PANTHER" id="PTHR11972:SF195">
    <property type="entry name" value="CYTOCHROME B245, HEAVY CHAIN-RELATED"/>
    <property type="match status" value="1"/>
</dbReference>
<keyword evidence="9" id="KW-1185">Reference proteome</keyword>
<dbReference type="Pfam" id="PF01794">
    <property type="entry name" value="Ferric_reduct"/>
    <property type="match status" value="1"/>
</dbReference>
<feature type="transmembrane region" description="Helical" evidence="6">
    <location>
        <begin position="21"/>
        <end position="39"/>
    </location>
</feature>
<proteinExistence type="predicted"/>
<dbReference type="Pfam" id="PF08030">
    <property type="entry name" value="NAD_binding_6"/>
    <property type="match status" value="1"/>
</dbReference>
<dbReference type="PROSITE" id="PS51384">
    <property type="entry name" value="FAD_FR"/>
    <property type="match status" value="1"/>
</dbReference>